<evidence type="ECO:0000256" key="4">
    <source>
        <dbReference type="ARBA" id="ARBA00023163"/>
    </source>
</evidence>
<keyword evidence="3" id="KW-0805">Transcription regulation</keyword>
<evidence type="ECO:0000256" key="6">
    <source>
        <dbReference type="SAM" id="MobiDB-lite"/>
    </source>
</evidence>
<evidence type="ECO:0000256" key="5">
    <source>
        <dbReference type="ARBA" id="ARBA00023242"/>
    </source>
</evidence>
<feature type="region of interest" description="Disordered" evidence="6">
    <location>
        <begin position="584"/>
        <end position="625"/>
    </location>
</feature>
<dbReference type="AlphaFoldDB" id="A0A8H3FXZ9"/>
<dbReference type="OrthoDB" id="515064at2759"/>
<gene>
    <name evidence="7" type="primary">SNF5</name>
    <name evidence="7" type="ORF">HETSPECPRED_007381</name>
</gene>
<feature type="region of interest" description="Disordered" evidence="6">
    <location>
        <begin position="1"/>
        <end position="127"/>
    </location>
</feature>
<comment type="similarity">
    <text evidence="2">Belongs to the SNF5 family.</text>
</comment>
<dbReference type="GO" id="GO:0000228">
    <property type="term" value="C:nuclear chromosome"/>
    <property type="evidence" value="ECO:0007669"/>
    <property type="project" value="InterPro"/>
</dbReference>
<dbReference type="Pfam" id="PF04855">
    <property type="entry name" value="SNF5"/>
    <property type="match status" value="1"/>
</dbReference>
<keyword evidence="4" id="KW-0804">Transcription</keyword>
<feature type="compositionally biased region" description="Basic residues" evidence="6">
    <location>
        <begin position="102"/>
        <end position="115"/>
    </location>
</feature>
<proteinExistence type="inferred from homology"/>
<feature type="region of interest" description="Disordered" evidence="6">
    <location>
        <begin position="463"/>
        <end position="488"/>
    </location>
</feature>
<keyword evidence="5" id="KW-0539">Nucleus</keyword>
<comment type="caution">
    <text evidence="7">The sequence shown here is derived from an EMBL/GenBank/DDBJ whole genome shotgun (WGS) entry which is preliminary data.</text>
</comment>
<dbReference type="EMBL" id="CAJPDS010000052">
    <property type="protein sequence ID" value="CAF9929526.1"/>
    <property type="molecule type" value="Genomic_DNA"/>
</dbReference>
<dbReference type="Proteomes" id="UP000664521">
    <property type="component" value="Unassembled WGS sequence"/>
</dbReference>
<sequence length="855" mass="95335">MPSPTPQAPSTLISQPDPIPNGVAQIDHSAPPPGLAINGEKPNGDVGAASTGPSIQEGKQKAKEVMAASGVSHTTVPVDEVKPVMEPKGKAQTVLPNGSAPSRKRSRSGTRISHHPRSETTPDASQKRKNAMLMEQYVNREQTHADVVITNHYRHKDLLANKREEKDFYRSLRIQGAPGQRLLDPAAVYGNGYDGRYANKATDTADGRFRILYPAERRRAGGKKTPELRISKKDLATQSEQFEELVPIRIDIEWDKVRLRDTFTWNLHDRTVTPALFAQQTIEDLIAEDLQLSLDQCRPLIQQFAASIQEQIQDFYPPIFIEEEALDPHLPYNAYKDDEMRILVKLNITIGQHTLVDQFEWDINNPLNSPEQFAEQMTNDLSLSGEFTTSIAHSIREQSQLFVRSLYVTGHPFDGRPVEDQELKAAFLASPLPSSFRPYQAAKEFMPYIYALNEAELEKTELSISREERRQKRSVNRRGGPALPDLKDRRRTVRTMVVSSVLPYAAETVDDSRLFKRAPTASGRGRRPGFGQKDDLDDSEESESEESAPNSPATIPAHLLSGTARTRGMRGAATVAQAAMRGTLGRSATPEFSNLHHHETRTSGRRSGARDYREESVDDSPPSLIVKFHIPRERYRQFMRDQKARAKPEHLSSLASTPGPHRRSKSITPSQNTPNPGAMGPPPTTPGTQQAQTPRAAAGGSSQRDGHPGPSISSIHPHAAQIGRVDAIGPPSEQNPVPPPPEWLTQALARLQQQEPYRNDAFEGTMRYTAVSTTTDLPITIRPDQPQPEDVKFMYYPRIKCKDCPGKLYTPGPEMGVNNFEVHLRNKLHREKVDLRLAQGLDLHRLELEGKVSKR</sequence>
<feature type="compositionally biased region" description="Basic and acidic residues" evidence="6">
    <location>
        <begin position="594"/>
        <end position="615"/>
    </location>
</feature>
<keyword evidence="8" id="KW-1185">Reference proteome</keyword>
<protein>
    <submittedName>
        <fullName evidence="7">SWI/SNF chromatin-remodeling complex subunit</fullName>
    </submittedName>
</protein>
<dbReference type="PANTHER" id="PTHR10019">
    <property type="entry name" value="SNF5"/>
    <property type="match status" value="1"/>
</dbReference>
<feature type="compositionally biased region" description="Basic and acidic residues" evidence="6">
    <location>
        <begin position="641"/>
        <end position="650"/>
    </location>
</feature>
<evidence type="ECO:0000313" key="8">
    <source>
        <dbReference type="Proteomes" id="UP000664521"/>
    </source>
</evidence>
<organism evidence="7 8">
    <name type="scientific">Heterodermia speciosa</name>
    <dbReference type="NCBI Taxonomy" id="116794"/>
    <lineage>
        <taxon>Eukaryota</taxon>
        <taxon>Fungi</taxon>
        <taxon>Dikarya</taxon>
        <taxon>Ascomycota</taxon>
        <taxon>Pezizomycotina</taxon>
        <taxon>Lecanoromycetes</taxon>
        <taxon>OSLEUM clade</taxon>
        <taxon>Lecanoromycetidae</taxon>
        <taxon>Caliciales</taxon>
        <taxon>Physciaceae</taxon>
        <taxon>Heterodermia</taxon>
    </lineage>
</organism>
<feature type="region of interest" description="Disordered" evidence="6">
    <location>
        <begin position="641"/>
        <end position="716"/>
    </location>
</feature>
<dbReference type="GO" id="GO:0006338">
    <property type="term" value="P:chromatin remodeling"/>
    <property type="evidence" value="ECO:0007669"/>
    <property type="project" value="InterPro"/>
</dbReference>
<feature type="compositionally biased region" description="Acidic residues" evidence="6">
    <location>
        <begin position="535"/>
        <end position="546"/>
    </location>
</feature>
<comment type="subcellular location">
    <subcellularLocation>
        <location evidence="1">Nucleus</location>
    </subcellularLocation>
</comment>
<name>A0A8H3FXZ9_9LECA</name>
<evidence type="ECO:0000313" key="7">
    <source>
        <dbReference type="EMBL" id="CAF9929526.1"/>
    </source>
</evidence>
<accession>A0A8H3FXZ9</accession>
<dbReference type="InterPro" id="IPR006939">
    <property type="entry name" value="SNF5"/>
</dbReference>
<evidence type="ECO:0000256" key="3">
    <source>
        <dbReference type="ARBA" id="ARBA00023015"/>
    </source>
</evidence>
<reference evidence="7" key="1">
    <citation type="submission" date="2021-03" db="EMBL/GenBank/DDBJ databases">
        <authorList>
            <person name="Tagirdzhanova G."/>
        </authorList>
    </citation>
    <scope>NUCLEOTIDE SEQUENCE</scope>
</reference>
<feature type="region of interest" description="Disordered" evidence="6">
    <location>
        <begin position="519"/>
        <end position="556"/>
    </location>
</feature>
<evidence type="ECO:0000256" key="1">
    <source>
        <dbReference type="ARBA" id="ARBA00004123"/>
    </source>
</evidence>
<feature type="compositionally biased region" description="Basic and acidic residues" evidence="6">
    <location>
        <begin position="79"/>
        <end position="89"/>
    </location>
</feature>
<feature type="compositionally biased region" description="Low complexity" evidence="6">
    <location>
        <begin position="686"/>
        <end position="700"/>
    </location>
</feature>
<evidence type="ECO:0000256" key="2">
    <source>
        <dbReference type="ARBA" id="ARBA00010239"/>
    </source>
</evidence>